<dbReference type="PANTHER" id="PTHR46361">
    <property type="entry name" value="ELECTRON CARRIER/ PROTEIN DISULFIDE OXIDOREDUCTASE"/>
    <property type="match status" value="1"/>
</dbReference>
<proteinExistence type="predicted"/>
<name>X0YZJ4_9ZZZZ</name>
<dbReference type="Pfam" id="PF04784">
    <property type="entry name" value="DUF547"/>
    <property type="match status" value="1"/>
</dbReference>
<protein>
    <recommendedName>
        <fullName evidence="1">DUF547 domain-containing protein</fullName>
    </recommendedName>
</protein>
<organism evidence="2">
    <name type="scientific">marine sediment metagenome</name>
    <dbReference type="NCBI Taxonomy" id="412755"/>
    <lineage>
        <taxon>unclassified sequences</taxon>
        <taxon>metagenomes</taxon>
        <taxon>ecological metagenomes</taxon>
    </lineage>
</organism>
<accession>X0YZJ4</accession>
<feature type="domain" description="DUF547" evidence="1">
    <location>
        <begin position="14"/>
        <end position="106"/>
    </location>
</feature>
<evidence type="ECO:0000259" key="1">
    <source>
        <dbReference type="Pfam" id="PF04784"/>
    </source>
</evidence>
<feature type="non-terminal residue" evidence="2">
    <location>
        <position position="1"/>
    </location>
</feature>
<evidence type="ECO:0000313" key="2">
    <source>
        <dbReference type="EMBL" id="GAG51882.1"/>
    </source>
</evidence>
<reference evidence="2" key="1">
    <citation type="journal article" date="2014" name="Front. Microbiol.">
        <title>High frequency of phylogenetically diverse reductive dehalogenase-homologous genes in deep subseafloor sedimentary metagenomes.</title>
        <authorList>
            <person name="Kawai M."/>
            <person name="Futagami T."/>
            <person name="Toyoda A."/>
            <person name="Takaki Y."/>
            <person name="Nishi S."/>
            <person name="Hori S."/>
            <person name="Arai W."/>
            <person name="Tsubouchi T."/>
            <person name="Morono Y."/>
            <person name="Uchiyama I."/>
            <person name="Ito T."/>
            <person name="Fujiyama A."/>
            <person name="Inagaki F."/>
            <person name="Takami H."/>
        </authorList>
    </citation>
    <scope>NUCLEOTIDE SEQUENCE</scope>
    <source>
        <strain evidence="2">Expedition CK06-06</strain>
    </source>
</reference>
<comment type="caution">
    <text evidence="2">The sequence shown here is derived from an EMBL/GenBank/DDBJ whole genome shotgun (WGS) entry which is preliminary data.</text>
</comment>
<sequence length="185" mass="21132">FGVKNSVIETRLGILSFFQKAAYIINGQRFSLTDIEHGVLRGNRGFPYFPSPHFSSQDPRSSAVIYPVEPRIHFALNCASNSCPPIGVYTSRGLKGQLELAARNFIQGDLVIDKDQKQISISNIFRWYQVDFGGKQGIIDFLLNHIIDLGNQQWLEENRISVDLNFHPYDWGLNQLIQENYRQDA</sequence>
<dbReference type="AlphaFoldDB" id="X0YZJ4"/>
<dbReference type="EMBL" id="BARS01053485">
    <property type="protein sequence ID" value="GAG51882.1"/>
    <property type="molecule type" value="Genomic_DNA"/>
</dbReference>
<dbReference type="InterPro" id="IPR006869">
    <property type="entry name" value="DUF547"/>
</dbReference>
<gene>
    <name evidence="2" type="ORF">S01H1_79356</name>
</gene>
<dbReference type="PANTHER" id="PTHR46361:SF3">
    <property type="entry name" value="ELECTRON CARRIER_ PROTEIN DISULFIDE OXIDOREDUCTASE"/>
    <property type="match status" value="1"/>
</dbReference>